<accession>A0A1G8IA11</accession>
<dbReference type="InterPro" id="IPR014284">
    <property type="entry name" value="RNA_pol_sigma-70_dom"/>
</dbReference>
<dbReference type="InterPro" id="IPR013324">
    <property type="entry name" value="RNA_pol_sigma_r3/r4-like"/>
</dbReference>
<reference evidence="8" key="1">
    <citation type="submission" date="2016-10" db="EMBL/GenBank/DDBJ databases">
        <authorList>
            <person name="Varghese N."/>
            <person name="Submissions S."/>
        </authorList>
    </citation>
    <scope>NUCLEOTIDE SEQUENCE [LARGE SCALE GENOMIC DNA]</scope>
    <source>
        <strain evidence="8">CGMCC 1.11022</strain>
    </source>
</reference>
<dbReference type="PANTHER" id="PTHR43133:SF25">
    <property type="entry name" value="RNA POLYMERASE SIGMA FACTOR RFAY-RELATED"/>
    <property type="match status" value="1"/>
</dbReference>
<evidence type="ECO:0000256" key="2">
    <source>
        <dbReference type="ARBA" id="ARBA00023015"/>
    </source>
</evidence>
<evidence type="ECO:0000259" key="5">
    <source>
        <dbReference type="Pfam" id="PF04542"/>
    </source>
</evidence>
<dbReference type="Proteomes" id="UP000198894">
    <property type="component" value="Unassembled WGS sequence"/>
</dbReference>
<dbReference type="GO" id="GO:0016987">
    <property type="term" value="F:sigma factor activity"/>
    <property type="evidence" value="ECO:0007669"/>
    <property type="project" value="UniProtKB-KW"/>
</dbReference>
<proteinExistence type="inferred from homology"/>
<feature type="domain" description="RNA polymerase sigma-70 region 2" evidence="5">
    <location>
        <begin position="22"/>
        <end position="84"/>
    </location>
</feature>
<keyword evidence="4" id="KW-0804">Transcription</keyword>
<dbReference type="AlphaFoldDB" id="A0A1G8IA11"/>
<keyword evidence="2" id="KW-0805">Transcription regulation</keyword>
<dbReference type="EMBL" id="FNEE01000001">
    <property type="protein sequence ID" value="SDI15713.1"/>
    <property type="molecule type" value="Genomic_DNA"/>
</dbReference>
<evidence type="ECO:0000256" key="4">
    <source>
        <dbReference type="ARBA" id="ARBA00023163"/>
    </source>
</evidence>
<organism evidence="7 8">
    <name type="scientific">Mesorhizobium muleiense</name>
    <dbReference type="NCBI Taxonomy" id="1004279"/>
    <lineage>
        <taxon>Bacteria</taxon>
        <taxon>Pseudomonadati</taxon>
        <taxon>Pseudomonadota</taxon>
        <taxon>Alphaproteobacteria</taxon>
        <taxon>Hyphomicrobiales</taxon>
        <taxon>Phyllobacteriaceae</taxon>
        <taxon>Mesorhizobium</taxon>
    </lineage>
</organism>
<comment type="similarity">
    <text evidence="1">Belongs to the sigma-70 factor family. ECF subfamily.</text>
</comment>
<dbReference type="InterPro" id="IPR013325">
    <property type="entry name" value="RNA_pol_sigma_r2"/>
</dbReference>
<dbReference type="Pfam" id="PF08281">
    <property type="entry name" value="Sigma70_r4_2"/>
    <property type="match status" value="1"/>
</dbReference>
<feature type="domain" description="RNA polymerase sigma factor 70 region 4 type 2" evidence="6">
    <location>
        <begin position="111"/>
        <end position="160"/>
    </location>
</feature>
<dbReference type="PANTHER" id="PTHR43133">
    <property type="entry name" value="RNA POLYMERASE ECF-TYPE SIGMA FACTO"/>
    <property type="match status" value="1"/>
</dbReference>
<dbReference type="InterPro" id="IPR036388">
    <property type="entry name" value="WH-like_DNA-bd_sf"/>
</dbReference>
<dbReference type="Gene3D" id="1.10.1740.10">
    <property type="match status" value="1"/>
</dbReference>
<dbReference type="GO" id="GO:0003677">
    <property type="term" value="F:DNA binding"/>
    <property type="evidence" value="ECO:0007669"/>
    <property type="project" value="InterPro"/>
</dbReference>
<evidence type="ECO:0000259" key="6">
    <source>
        <dbReference type="Pfam" id="PF08281"/>
    </source>
</evidence>
<keyword evidence="3" id="KW-0731">Sigma factor</keyword>
<dbReference type="SUPFAM" id="SSF88946">
    <property type="entry name" value="Sigma2 domain of RNA polymerase sigma factors"/>
    <property type="match status" value="1"/>
</dbReference>
<evidence type="ECO:0000313" key="7">
    <source>
        <dbReference type="EMBL" id="SDI15713.1"/>
    </source>
</evidence>
<name>A0A1G8IA11_9HYPH</name>
<dbReference type="NCBIfam" id="TIGR02937">
    <property type="entry name" value="sigma70-ECF"/>
    <property type="match status" value="1"/>
</dbReference>
<evidence type="ECO:0000313" key="8">
    <source>
        <dbReference type="Proteomes" id="UP000198894"/>
    </source>
</evidence>
<keyword evidence="8" id="KW-1185">Reference proteome</keyword>
<dbReference type="Gene3D" id="1.10.10.10">
    <property type="entry name" value="Winged helix-like DNA-binding domain superfamily/Winged helix DNA-binding domain"/>
    <property type="match status" value="1"/>
</dbReference>
<dbReference type="CDD" id="cd06171">
    <property type="entry name" value="Sigma70_r4"/>
    <property type="match status" value="1"/>
</dbReference>
<dbReference type="Pfam" id="PF04542">
    <property type="entry name" value="Sigma70_r2"/>
    <property type="match status" value="1"/>
</dbReference>
<evidence type="ECO:0000256" key="1">
    <source>
        <dbReference type="ARBA" id="ARBA00010641"/>
    </source>
</evidence>
<dbReference type="SUPFAM" id="SSF88659">
    <property type="entry name" value="Sigma3 and sigma4 domains of RNA polymerase sigma factors"/>
    <property type="match status" value="1"/>
</dbReference>
<gene>
    <name evidence="7" type="ORF">SAMN05428953_101308</name>
</gene>
<dbReference type="InterPro" id="IPR007627">
    <property type="entry name" value="RNA_pol_sigma70_r2"/>
</dbReference>
<sequence length="194" mass="21679">MSSRGYPLANQETDDVSIVDLIPALRAFARTFCRVPDDADDLVQETLTKGLANIDKFEPGTRMKSWLFTIMRNTYYTRIKAADREKPGLLDCASAIPITEATQEWSVQSKEVSNAVQRLPEHQREVLMLIGVLGVSYEETAEICGCAVGTVKSRLNRARASVLEYLGESSLQTLVERRNHLSAAQGNFAVDRRR</sequence>
<evidence type="ECO:0000256" key="3">
    <source>
        <dbReference type="ARBA" id="ARBA00023082"/>
    </source>
</evidence>
<dbReference type="InterPro" id="IPR039425">
    <property type="entry name" value="RNA_pol_sigma-70-like"/>
</dbReference>
<protein>
    <submittedName>
        <fullName evidence="7">RNA polymerase sigma-70 factor, ECF subfamily</fullName>
    </submittedName>
</protein>
<dbReference type="InterPro" id="IPR013249">
    <property type="entry name" value="RNA_pol_sigma70_r4_t2"/>
</dbReference>
<dbReference type="GO" id="GO:0006352">
    <property type="term" value="P:DNA-templated transcription initiation"/>
    <property type="evidence" value="ECO:0007669"/>
    <property type="project" value="InterPro"/>
</dbReference>